<protein>
    <submittedName>
        <fullName evidence="2">Uncharacterized protein</fullName>
    </submittedName>
</protein>
<evidence type="ECO:0000313" key="3">
    <source>
        <dbReference type="Proteomes" id="UP000008022"/>
    </source>
</evidence>
<sequence length="263" mass="28474">MATAAATTLTTSIGWLILLNQRLLLQLGYLFLMELEPLLHLLLGDFALFDDGGMQGPAAAGGLGQSGHGDARAWTRSGSGGGGRARAERPRRPTSNADRTAGEVQRWQLRVEERQRGWTTTGAARGGALAPQSGTSSWKICRANANAGGPNKGRAASERNGNVACQTVTGKIQNRKIAEHPELSRDTSSELVALEINHLKVSGRQRVWDRTTKAVGTEVKVAQPAQLPKFRWNLATELVVREVDPCEESEVGDAWWYLAIEAR</sequence>
<reference evidence="3" key="1">
    <citation type="submission" date="2013-06" db="EMBL/GenBank/DDBJ databases">
        <authorList>
            <person name="Zhao Q."/>
        </authorList>
    </citation>
    <scope>NUCLEOTIDE SEQUENCE</scope>
    <source>
        <strain evidence="3">cv. W1943</strain>
    </source>
</reference>
<dbReference type="AlphaFoldDB" id="A0A0E0QHH0"/>
<evidence type="ECO:0000313" key="2">
    <source>
        <dbReference type="EnsemblPlants" id="ORUFI08G12220.1"/>
    </source>
</evidence>
<accession>A0A0E0QHH0</accession>
<dbReference type="EnsemblPlants" id="ORUFI08G12220.1">
    <property type="protein sequence ID" value="ORUFI08G12220.1"/>
    <property type="gene ID" value="ORUFI08G12220"/>
</dbReference>
<dbReference type="Proteomes" id="UP000008022">
    <property type="component" value="Unassembled WGS sequence"/>
</dbReference>
<reference evidence="2" key="2">
    <citation type="submission" date="2015-06" db="UniProtKB">
        <authorList>
            <consortium name="EnsemblPlants"/>
        </authorList>
    </citation>
    <scope>IDENTIFICATION</scope>
</reference>
<dbReference type="HOGENOM" id="CLU_1059198_0_0_1"/>
<dbReference type="Gramene" id="ORUFI08G12220.1">
    <property type="protein sequence ID" value="ORUFI08G12220.1"/>
    <property type="gene ID" value="ORUFI08G12220"/>
</dbReference>
<organism evidence="2 3">
    <name type="scientific">Oryza rufipogon</name>
    <name type="common">Brownbeard rice</name>
    <name type="synonym">Asian wild rice</name>
    <dbReference type="NCBI Taxonomy" id="4529"/>
    <lineage>
        <taxon>Eukaryota</taxon>
        <taxon>Viridiplantae</taxon>
        <taxon>Streptophyta</taxon>
        <taxon>Embryophyta</taxon>
        <taxon>Tracheophyta</taxon>
        <taxon>Spermatophyta</taxon>
        <taxon>Magnoliopsida</taxon>
        <taxon>Liliopsida</taxon>
        <taxon>Poales</taxon>
        <taxon>Poaceae</taxon>
        <taxon>BOP clade</taxon>
        <taxon>Oryzoideae</taxon>
        <taxon>Oryzeae</taxon>
        <taxon>Oryzinae</taxon>
        <taxon>Oryza</taxon>
    </lineage>
</organism>
<feature type="region of interest" description="Disordered" evidence="1">
    <location>
        <begin position="59"/>
        <end position="103"/>
    </location>
</feature>
<keyword evidence="3" id="KW-1185">Reference proteome</keyword>
<name>A0A0E0QHH0_ORYRU</name>
<evidence type="ECO:0000256" key="1">
    <source>
        <dbReference type="SAM" id="MobiDB-lite"/>
    </source>
</evidence>
<proteinExistence type="predicted"/>